<evidence type="ECO:0000259" key="1">
    <source>
        <dbReference type="Pfam" id="PF12728"/>
    </source>
</evidence>
<dbReference type="SUPFAM" id="SSF46955">
    <property type="entry name" value="Putative DNA-binding domain"/>
    <property type="match status" value="1"/>
</dbReference>
<dbReference type="InterPro" id="IPR009061">
    <property type="entry name" value="DNA-bd_dom_put_sf"/>
</dbReference>
<accession>A0A329QSP7</accession>
<dbReference type="GO" id="GO:0003677">
    <property type="term" value="F:DNA binding"/>
    <property type="evidence" value="ECO:0007669"/>
    <property type="project" value="UniProtKB-KW"/>
</dbReference>
<reference evidence="2 3" key="1">
    <citation type="submission" date="2018-06" db="EMBL/GenBank/DDBJ databases">
        <title>Phytoactinopolyspora halophila sp. nov., a novel halophilic actinomycete isolated from a saline soil in China.</title>
        <authorList>
            <person name="Tang S.-K."/>
        </authorList>
    </citation>
    <scope>NUCLEOTIDE SEQUENCE [LARGE SCALE GENOMIC DNA]</scope>
    <source>
        <strain evidence="2 3">YIM 96934</strain>
    </source>
</reference>
<dbReference type="Gene3D" id="1.10.1660.10">
    <property type="match status" value="1"/>
</dbReference>
<comment type="caution">
    <text evidence="2">The sequence shown here is derived from an EMBL/GenBank/DDBJ whole genome shotgun (WGS) entry which is preliminary data.</text>
</comment>
<keyword evidence="3" id="KW-1185">Reference proteome</keyword>
<feature type="domain" description="Helix-turn-helix" evidence="1">
    <location>
        <begin position="4"/>
        <end position="53"/>
    </location>
</feature>
<protein>
    <submittedName>
        <fullName evidence="2">DNA-binding protein</fullName>
    </submittedName>
</protein>
<evidence type="ECO:0000313" key="3">
    <source>
        <dbReference type="Proteomes" id="UP000250462"/>
    </source>
</evidence>
<dbReference type="RefSeq" id="WP_112258303.1">
    <property type="nucleotide sequence ID" value="NZ_QMIG01000008.1"/>
</dbReference>
<keyword evidence="2" id="KW-0238">DNA-binding</keyword>
<dbReference type="Proteomes" id="UP000250462">
    <property type="component" value="Unassembled WGS sequence"/>
</dbReference>
<dbReference type="AlphaFoldDB" id="A0A329QSP7"/>
<dbReference type="Pfam" id="PF12728">
    <property type="entry name" value="HTH_17"/>
    <property type="match status" value="1"/>
</dbReference>
<sequence length="65" mass="7617">MSEYLTTREVAELLRTSESTLRFWRHIDRGPNSFRIGKRVLYDRRDVEQFIEDARAEGSSGRALA</sequence>
<evidence type="ECO:0000313" key="2">
    <source>
        <dbReference type="EMBL" id="RAW14699.1"/>
    </source>
</evidence>
<gene>
    <name evidence="2" type="ORF">DPM12_10595</name>
</gene>
<organism evidence="2 3">
    <name type="scientific">Phytoactinopolyspora halophila</name>
    <dbReference type="NCBI Taxonomy" id="1981511"/>
    <lineage>
        <taxon>Bacteria</taxon>
        <taxon>Bacillati</taxon>
        <taxon>Actinomycetota</taxon>
        <taxon>Actinomycetes</taxon>
        <taxon>Jiangellales</taxon>
        <taxon>Jiangellaceae</taxon>
        <taxon>Phytoactinopolyspora</taxon>
    </lineage>
</organism>
<dbReference type="EMBL" id="QMIG01000008">
    <property type="protein sequence ID" value="RAW14699.1"/>
    <property type="molecule type" value="Genomic_DNA"/>
</dbReference>
<proteinExistence type="predicted"/>
<dbReference type="OrthoDB" id="4330189at2"/>
<name>A0A329QSP7_9ACTN</name>
<dbReference type="InterPro" id="IPR041657">
    <property type="entry name" value="HTH_17"/>
</dbReference>